<gene>
    <name evidence="1" type="ORF">J437_LFUL011324</name>
</gene>
<evidence type="ECO:0000313" key="1">
    <source>
        <dbReference type="EMBL" id="KAG8231388.1"/>
    </source>
</evidence>
<sequence length="105" mass="12259">MSGPVWKSDKDFFTEFSRKALNLSSSFPKTSIQTVVNAIDYSGFVKFVFRSLVTFKFEQTDAQSSFDKLTRSLQKRSQGKRKSHHVCFFKTNWMEVMIRAKETEL</sequence>
<proteinExistence type="predicted"/>
<dbReference type="AlphaFoldDB" id="A0A8K0KFI0"/>
<evidence type="ECO:0000313" key="2">
    <source>
        <dbReference type="Proteomes" id="UP000792457"/>
    </source>
</evidence>
<protein>
    <submittedName>
        <fullName evidence="1">Uncharacterized protein</fullName>
    </submittedName>
</protein>
<dbReference type="Proteomes" id="UP000792457">
    <property type="component" value="Unassembled WGS sequence"/>
</dbReference>
<comment type="caution">
    <text evidence="1">The sequence shown here is derived from an EMBL/GenBank/DDBJ whole genome shotgun (WGS) entry which is preliminary data.</text>
</comment>
<reference evidence="1" key="2">
    <citation type="submission" date="2017-10" db="EMBL/GenBank/DDBJ databases">
        <title>Ladona fulva Genome sequencing and assembly.</title>
        <authorList>
            <person name="Murali S."/>
            <person name="Richards S."/>
            <person name="Bandaranaike D."/>
            <person name="Bellair M."/>
            <person name="Blankenburg K."/>
            <person name="Chao H."/>
            <person name="Dinh H."/>
            <person name="Doddapaneni H."/>
            <person name="Dugan-Rocha S."/>
            <person name="Elkadiri S."/>
            <person name="Gnanaolivu R."/>
            <person name="Hernandez B."/>
            <person name="Skinner E."/>
            <person name="Javaid M."/>
            <person name="Lee S."/>
            <person name="Li M."/>
            <person name="Ming W."/>
            <person name="Munidasa M."/>
            <person name="Muniz J."/>
            <person name="Nguyen L."/>
            <person name="Hughes D."/>
            <person name="Osuji N."/>
            <person name="Pu L.-L."/>
            <person name="Puazo M."/>
            <person name="Qu C."/>
            <person name="Quiroz J."/>
            <person name="Raj R."/>
            <person name="Weissenberger G."/>
            <person name="Xin Y."/>
            <person name="Zou X."/>
            <person name="Han Y."/>
            <person name="Worley K."/>
            <person name="Muzny D."/>
            <person name="Gibbs R."/>
        </authorList>
    </citation>
    <scope>NUCLEOTIDE SEQUENCE</scope>
    <source>
        <strain evidence="1">Sampled in the wild</strain>
    </source>
</reference>
<keyword evidence="2" id="KW-1185">Reference proteome</keyword>
<organism evidence="1 2">
    <name type="scientific">Ladona fulva</name>
    <name type="common">Scarce chaser dragonfly</name>
    <name type="synonym">Libellula fulva</name>
    <dbReference type="NCBI Taxonomy" id="123851"/>
    <lineage>
        <taxon>Eukaryota</taxon>
        <taxon>Metazoa</taxon>
        <taxon>Ecdysozoa</taxon>
        <taxon>Arthropoda</taxon>
        <taxon>Hexapoda</taxon>
        <taxon>Insecta</taxon>
        <taxon>Pterygota</taxon>
        <taxon>Palaeoptera</taxon>
        <taxon>Odonata</taxon>
        <taxon>Epiprocta</taxon>
        <taxon>Anisoptera</taxon>
        <taxon>Libelluloidea</taxon>
        <taxon>Libellulidae</taxon>
        <taxon>Ladona</taxon>
    </lineage>
</organism>
<reference evidence="1" key="1">
    <citation type="submission" date="2013-04" db="EMBL/GenBank/DDBJ databases">
        <authorList>
            <person name="Qu J."/>
            <person name="Murali S.C."/>
            <person name="Bandaranaike D."/>
            <person name="Bellair M."/>
            <person name="Blankenburg K."/>
            <person name="Chao H."/>
            <person name="Dinh H."/>
            <person name="Doddapaneni H."/>
            <person name="Downs B."/>
            <person name="Dugan-Rocha S."/>
            <person name="Elkadiri S."/>
            <person name="Gnanaolivu R.D."/>
            <person name="Hernandez B."/>
            <person name="Javaid M."/>
            <person name="Jayaseelan J.C."/>
            <person name="Lee S."/>
            <person name="Li M."/>
            <person name="Ming W."/>
            <person name="Munidasa M."/>
            <person name="Muniz J."/>
            <person name="Nguyen L."/>
            <person name="Ongeri F."/>
            <person name="Osuji N."/>
            <person name="Pu L.-L."/>
            <person name="Puazo M."/>
            <person name="Qu C."/>
            <person name="Quiroz J."/>
            <person name="Raj R."/>
            <person name="Weissenberger G."/>
            <person name="Xin Y."/>
            <person name="Zou X."/>
            <person name="Han Y."/>
            <person name="Richards S."/>
            <person name="Worley K."/>
            <person name="Muzny D."/>
            <person name="Gibbs R."/>
        </authorList>
    </citation>
    <scope>NUCLEOTIDE SEQUENCE</scope>
    <source>
        <strain evidence="1">Sampled in the wild</strain>
    </source>
</reference>
<dbReference type="EMBL" id="KZ308554">
    <property type="protein sequence ID" value="KAG8231388.1"/>
    <property type="molecule type" value="Genomic_DNA"/>
</dbReference>
<accession>A0A8K0KFI0</accession>
<name>A0A8K0KFI0_LADFU</name>